<sequence length="266" mass="31117">MTSISVVIITKNEADSIARCIQACRLISDDIIVVDNDSTDGTTTIAFRDGCYIYHEHWDGYGANKNKGIDYARHDWILSIDADELPDEELIRTLREMKPDSREVVYDIAFKSYYGKKPIRFGTWGRDHHIRLFNRQLVRWNEPPVHETLILPPVIKVKKLKGHIHHFSVKDKQECHSKTVHYAKLSAEKYFLFGERGSLMKIYLAPAFHFFKNYIVFLGFLDGREGWEIARSIARHTFLKYHLLQKLTKNSYHESRAVKDNLVVEY</sequence>
<evidence type="ECO:0000313" key="4">
    <source>
        <dbReference type="Proteomes" id="UP000321479"/>
    </source>
</evidence>
<dbReference type="Gene3D" id="3.90.550.10">
    <property type="entry name" value="Spore Coat Polysaccharide Biosynthesis Protein SpsA, Chain A"/>
    <property type="match status" value="1"/>
</dbReference>
<proteinExistence type="inferred from homology"/>
<dbReference type="RefSeq" id="WP_147031873.1">
    <property type="nucleotide sequence ID" value="NZ_CP042436.1"/>
</dbReference>
<dbReference type="PANTHER" id="PTHR43630">
    <property type="entry name" value="POLY-BETA-1,6-N-ACETYL-D-GLUCOSAMINE SYNTHASE"/>
    <property type="match status" value="1"/>
</dbReference>
<comment type="similarity">
    <text evidence="1">Belongs to the glycosyltransferase 2 family. WaaE/KdtX subfamily.</text>
</comment>
<evidence type="ECO:0000313" key="3">
    <source>
        <dbReference type="EMBL" id="QEC63297.1"/>
    </source>
</evidence>
<evidence type="ECO:0000256" key="1">
    <source>
        <dbReference type="ARBA" id="ARBA00038494"/>
    </source>
</evidence>
<dbReference type="Pfam" id="PF00535">
    <property type="entry name" value="Glycos_transf_2"/>
    <property type="match status" value="1"/>
</dbReference>
<organism evidence="3 4">
    <name type="scientific">Mucilaginibacter ginsenosidivorans</name>
    <dbReference type="NCBI Taxonomy" id="398053"/>
    <lineage>
        <taxon>Bacteria</taxon>
        <taxon>Pseudomonadati</taxon>
        <taxon>Bacteroidota</taxon>
        <taxon>Sphingobacteriia</taxon>
        <taxon>Sphingobacteriales</taxon>
        <taxon>Sphingobacteriaceae</taxon>
        <taxon>Mucilaginibacter</taxon>
    </lineage>
</organism>
<dbReference type="InterPro" id="IPR029044">
    <property type="entry name" value="Nucleotide-diphossugar_trans"/>
</dbReference>
<keyword evidence="3" id="KW-0808">Transferase</keyword>
<accession>A0A5B8UVZ1</accession>
<dbReference type="OrthoDB" id="9815923at2"/>
<dbReference type="InterPro" id="IPR001173">
    <property type="entry name" value="Glyco_trans_2-like"/>
</dbReference>
<feature type="domain" description="Glycosyltransferase 2-like" evidence="2">
    <location>
        <begin position="5"/>
        <end position="125"/>
    </location>
</feature>
<reference evidence="3 4" key="1">
    <citation type="journal article" date="2017" name="Curr. Microbiol.">
        <title>Mucilaginibacter ginsenosidivorans sp. nov., Isolated from Soil of Ginseng Field.</title>
        <authorList>
            <person name="Kim M.M."/>
            <person name="Siddiqi M.Z."/>
            <person name="Im W.T."/>
        </authorList>
    </citation>
    <scope>NUCLEOTIDE SEQUENCE [LARGE SCALE GENOMIC DNA]</scope>
    <source>
        <strain evidence="3 4">Gsoil 3017</strain>
    </source>
</reference>
<keyword evidence="4" id="KW-1185">Reference proteome</keyword>
<gene>
    <name evidence="3" type="ORF">FRZ54_12155</name>
</gene>
<dbReference type="SUPFAM" id="SSF53448">
    <property type="entry name" value="Nucleotide-diphospho-sugar transferases"/>
    <property type="match status" value="1"/>
</dbReference>
<dbReference type="CDD" id="cd02511">
    <property type="entry name" value="Beta4Glucosyltransferase"/>
    <property type="match status" value="1"/>
</dbReference>
<evidence type="ECO:0000259" key="2">
    <source>
        <dbReference type="Pfam" id="PF00535"/>
    </source>
</evidence>
<dbReference type="KEGG" id="mgin:FRZ54_12155"/>
<dbReference type="PANTHER" id="PTHR43630:SF2">
    <property type="entry name" value="GLYCOSYLTRANSFERASE"/>
    <property type="match status" value="1"/>
</dbReference>
<dbReference type="EMBL" id="CP042436">
    <property type="protein sequence ID" value="QEC63297.1"/>
    <property type="molecule type" value="Genomic_DNA"/>
</dbReference>
<dbReference type="Proteomes" id="UP000321479">
    <property type="component" value="Chromosome"/>
</dbReference>
<name>A0A5B8UVZ1_9SPHI</name>
<dbReference type="GO" id="GO:0016740">
    <property type="term" value="F:transferase activity"/>
    <property type="evidence" value="ECO:0007669"/>
    <property type="project" value="UniProtKB-KW"/>
</dbReference>
<dbReference type="AlphaFoldDB" id="A0A5B8UVZ1"/>
<protein>
    <submittedName>
        <fullName evidence="3">Glycosyltransferase family 2 protein</fullName>
    </submittedName>
</protein>